<protein>
    <recommendedName>
        <fullName evidence="2">Integrase catalytic domain-containing protein</fullName>
    </recommendedName>
</protein>
<evidence type="ECO:0000313" key="3">
    <source>
        <dbReference type="EMBL" id="KAL2083736.1"/>
    </source>
</evidence>
<dbReference type="SUPFAM" id="SSF53098">
    <property type="entry name" value="Ribonuclease H-like"/>
    <property type="match status" value="1"/>
</dbReference>
<keyword evidence="4" id="KW-1185">Reference proteome</keyword>
<name>A0ABD1JCD6_9TELE</name>
<dbReference type="EMBL" id="JBHFQA010000018">
    <property type="protein sequence ID" value="KAL2083736.1"/>
    <property type="molecule type" value="Genomic_DNA"/>
</dbReference>
<dbReference type="InterPro" id="IPR012337">
    <property type="entry name" value="RNaseH-like_sf"/>
</dbReference>
<comment type="caution">
    <text evidence="3">The sequence shown here is derived from an EMBL/GenBank/DDBJ whole genome shotgun (WGS) entry which is preliminary data.</text>
</comment>
<dbReference type="PANTHER" id="PTHR37984">
    <property type="entry name" value="PROTEIN CBG26694"/>
    <property type="match status" value="1"/>
</dbReference>
<dbReference type="InterPro" id="IPR050951">
    <property type="entry name" value="Retrovirus_Pol_polyprotein"/>
</dbReference>
<dbReference type="Proteomes" id="UP001591681">
    <property type="component" value="Unassembled WGS sequence"/>
</dbReference>
<evidence type="ECO:0000313" key="4">
    <source>
        <dbReference type="Proteomes" id="UP001591681"/>
    </source>
</evidence>
<proteinExistence type="predicted"/>
<evidence type="ECO:0000256" key="1">
    <source>
        <dbReference type="SAM" id="MobiDB-lite"/>
    </source>
</evidence>
<accession>A0ABD1JCD6</accession>
<dbReference type="PROSITE" id="PS50994">
    <property type="entry name" value="INTEGRASE"/>
    <property type="match status" value="1"/>
</dbReference>
<dbReference type="Pfam" id="PF00665">
    <property type="entry name" value="rve"/>
    <property type="match status" value="1"/>
</dbReference>
<dbReference type="PANTHER" id="PTHR37984:SF15">
    <property type="entry name" value="INTEGRASE CATALYTIC DOMAIN-CONTAINING PROTEIN"/>
    <property type="match status" value="1"/>
</dbReference>
<feature type="region of interest" description="Disordered" evidence="1">
    <location>
        <begin position="234"/>
        <end position="306"/>
    </location>
</feature>
<feature type="compositionally biased region" description="Low complexity" evidence="1">
    <location>
        <begin position="236"/>
        <end position="246"/>
    </location>
</feature>
<evidence type="ECO:0000259" key="2">
    <source>
        <dbReference type="PROSITE" id="PS50994"/>
    </source>
</evidence>
<organism evidence="3 4">
    <name type="scientific">Coilia grayii</name>
    <name type="common">Gray's grenadier anchovy</name>
    <dbReference type="NCBI Taxonomy" id="363190"/>
    <lineage>
        <taxon>Eukaryota</taxon>
        <taxon>Metazoa</taxon>
        <taxon>Chordata</taxon>
        <taxon>Craniata</taxon>
        <taxon>Vertebrata</taxon>
        <taxon>Euteleostomi</taxon>
        <taxon>Actinopterygii</taxon>
        <taxon>Neopterygii</taxon>
        <taxon>Teleostei</taxon>
        <taxon>Clupei</taxon>
        <taxon>Clupeiformes</taxon>
        <taxon>Clupeoidei</taxon>
        <taxon>Engraulidae</taxon>
        <taxon>Coilinae</taxon>
        <taxon>Coilia</taxon>
    </lineage>
</organism>
<dbReference type="InterPro" id="IPR001584">
    <property type="entry name" value="Integrase_cat-core"/>
</dbReference>
<dbReference type="Gene3D" id="3.30.420.10">
    <property type="entry name" value="Ribonuclease H-like superfamily/Ribonuclease H"/>
    <property type="match status" value="1"/>
</dbReference>
<feature type="domain" description="Integrase catalytic" evidence="2">
    <location>
        <begin position="107"/>
        <end position="220"/>
    </location>
</feature>
<gene>
    <name evidence="3" type="ORF">ACEWY4_021509</name>
</gene>
<dbReference type="AlphaFoldDB" id="A0ABD1JCD6"/>
<dbReference type="InterPro" id="IPR036397">
    <property type="entry name" value="RNaseH_sf"/>
</dbReference>
<reference evidence="3 4" key="1">
    <citation type="submission" date="2024-09" db="EMBL/GenBank/DDBJ databases">
        <title>A chromosome-level genome assembly of Gray's grenadier anchovy, Coilia grayii.</title>
        <authorList>
            <person name="Fu Z."/>
        </authorList>
    </citation>
    <scope>NUCLEOTIDE SEQUENCE [LARGE SCALE GENOMIC DNA]</scope>
    <source>
        <strain evidence="3">G4</strain>
        <tissue evidence="3">Muscle</tissue>
    </source>
</reference>
<sequence>MPGRANTVADLLSRAVSLTKEAGAVPSDMDCDEDLVHILHEPLSSVVTLEELQQASAEDDTPCPCLRPERLANQDSDVEELVRNCSCCLLSGKTGQPATAPLTPTPWPSTPWEHLQVDLCGELHGAPAHARYLLVVHDLHSKWPEVFPLTSITSHTIISRLFGRWGLPSAITTDNGAQFTSAEFTEFLALRSIKHIRTAVYHPESNGGVERLNKTLKDGLTACLAEGKTFRAVGWPRRPAANGAANPPSPEAPASPTRAQPTQPPDMATSPAHPQGLRAQPAQTPDVAAQPASQPSAIEGPARPTS</sequence>